<accession>A0ABX1HQU7</accession>
<name>A0ABX1HQU7_9BACT</name>
<protein>
    <submittedName>
        <fullName evidence="1">4-alpha-glucanotransferase</fullName>
    </submittedName>
</protein>
<keyword evidence="2" id="KW-1185">Reference proteome</keyword>
<dbReference type="EMBL" id="JAAVTK010000021">
    <property type="protein sequence ID" value="NKI91712.1"/>
    <property type="molecule type" value="Genomic_DNA"/>
</dbReference>
<comment type="caution">
    <text evidence="1">The sequence shown here is derived from an EMBL/GenBank/DDBJ whole genome shotgun (WGS) entry which is preliminary data.</text>
</comment>
<evidence type="ECO:0000313" key="2">
    <source>
        <dbReference type="Proteomes" id="UP000717634"/>
    </source>
</evidence>
<reference evidence="1 2" key="1">
    <citation type="submission" date="2020-03" db="EMBL/GenBank/DDBJ databases">
        <title>Genomic Encyclopedia of Type Strains, Phase IV (KMG-V): Genome sequencing to study the core and pangenomes of soil and plant-associated prokaryotes.</title>
        <authorList>
            <person name="Whitman W."/>
        </authorList>
    </citation>
    <scope>NUCLEOTIDE SEQUENCE [LARGE SCALE GENOMIC DNA]</scope>
    <source>
        <strain evidence="1 2">1B</strain>
    </source>
</reference>
<dbReference type="Proteomes" id="UP000717634">
    <property type="component" value="Unassembled WGS sequence"/>
</dbReference>
<evidence type="ECO:0000313" key="1">
    <source>
        <dbReference type="EMBL" id="NKI91712.1"/>
    </source>
</evidence>
<dbReference type="RefSeq" id="WP_262888311.1">
    <property type="nucleotide sequence ID" value="NZ_JAAVTK010000021.1"/>
</dbReference>
<organism evidence="1 2">
    <name type="scientific">Hymenobacter artigasi</name>
    <dbReference type="NCBI Taxonomy" id="2719616"/>
    <lineage>
        <taxon>Bacteria</taxon>
        <taxon>Pseudomonadati</taxon>
        <taxon>Bacteroidota</taxon>
        <taxon>Cytophagia</taxon>
        <taxon>Cytophagales</taxon>
        <taxon>Hymenobacteraceae</taxon>
        <taxon>Hymenobacter</taxon>
    </lineage>
</organism>
<proteinExistence type="predicted"/>
<sequence>MPSNPSHFWKYRLHLPLEELVDAVGFNEPLRALVEASGRG</sequence>
<gene>
    <name evidence="1" type="ORF">HBN54_004332</name>
</gene>